<feature type="transmembrane region" description="Helical" evidence="1">
    <location>
        <begin position="75"/>
        <end position="96"/>
    </location>
</feature>
<keyword evidence="3" id="KW-1185">Reference proteome</keyword>
<gene>
    <name evidence="2" type="primary">RvY_04782-1</name>
    <name evidence="2" type="synonym">RvY_04782.1</name>
    <name evidence="2" type="ORF">RvY_04782</name>
</gene>
<accession>A0A1D1V2P7</accession>
<sequence>MTAPPPSYQQSYGPPAPAGIYPQAYPQEQYVAPNNAGYDPHMLGGQTVVHVGPPAGQVPVVHTTIIQEERRVNHLLHFCISLFFPPWIFVWICLCLTN</sequence>
<comment type="caution">
    <text evidence="2">The sequence shown here is derived from an EMBL/GenBank/DDBJ whole genome shotgun (WGS) entry which is preliminary data.</text>
</comment>
<keyword evidence="1" id="KW-1133">Transmembrane helix</keyword>
<dbReference type="AlphaFoldDB" id="A0A1D1V2P7"/>
<reference evidence="2 3" key="1">
    <citation type="journal article" date="2016" name="Nat. Commun.">
        <title>Extremotolerant tardigrade genome and improved radiotolerance of human cultured cells by tardigrade-unique protein.</title>
        <authorList>
            <person name="Hashimoto T."/>
            <person name="Horikawa D.D."/>
            <person name="Saito Y."/>
            <person name="Kuwahara H."/>
            <person name="Kozuka-Hata H."/>
            <person name="Shin-I T."/>
            <person name="Minakuchi Y."/>
            <person name="Ohishi K."/>
            <person name="Motoyama A."/>
            <person name="Aizu T."/>
            <person name="Enomoto A."/>
            <person name="Kondo K."/>
            <person name="Tanaka S."/>
            <person name="Hara Y."/>
            <person name="Koshikawa S."/>
            <person name="Sagara H."/>
            <person name="Miura T."/>
            <person name="Yokobori S."/>
            <person name="Miyagawa K."/>
            <person name="Suzuki Y."/>
            <person name="Kubo T."/>
            <person name="Oyama M."/>
            <person name="Kohara Y."/>
            <person name="Fujiyama A."/>
            <person name="Arakawa K."/>
            <person name="Katayama T."/>
            <person name="Toyoda A."/>
            <person name="Kunieda T."/>
        </authorList>
    </citation>
    <scope>NUCLEOTIDE SEQUENCE [LARGE SCALE GENOMIC DNA]</scope>
    <source>
        <strain evidence="2 3">YOKOZUNA-1</strain>
    </source>
</reference>
<keyword evidence="1" id="KW-0812">Transmembrane</keyword>
<dbReference type="EMBL" id="BDGG01000002">
    <property type="protein sequence ID" value="GAU92738.1"/>
    <property type="molecule type" value="Genomic_DNA"/>
</dbReference>
<organism evidence="2 3">
    <name type="scientific">Ramazzottius varieornatus</name>
    <name type="common">Water bear</name>
    <name type="synonym">Tardigrade</name>
    <dbReference type="NCBI Taxonomy" id="947166"/>
    <lineage>
        <taxon>Eukaryota</taxon>
        <taxon>Metazoa</taxon>
        <taxon>Ecdysozoa</taxon>
        <taxon>Tardigrada</taxon>
        <taxon>Eutardigrada</taxon>
        <taxon>Parachela</taxon>
        <taxon>Hypsibioidea</taxon>
        <taxon>Ramazzottiidae</taxon>
        <taxon>Ramazzottius</taxon>
    </lineage>
</organism>
<dbReference type="OrthoDB" id="10065869at2759"/>
<keyword evidence="1" id="KW-0472">Membrane</keyword>
<protein>
    <submittedName>
        <fullName evidence="2">Uncharacterized protein</fullName>
    </submittedName>
</protein>
<evidence type="ECO:0000313" key="2">
    <source>
        <dbReference type="EMBL" id="GAU92738.1"/>
    </source>
</evidence>
<evidence type="ECO:0000256" key="1">
    <source>
        <dbReference type="SAM" id="Phobius"/>
    </source>
</evidence>
<proteinExistence type="predicted"/>
<evidence type="ECO:0000313" key="3">
    <source>
        <dbReference type="Proteomes" id="UP000186922"/>
    </source>
</evidence>
<name>A0A1D1V2P7_RAMVA</name>
<dbReference type="Proteomes" id="UP000186922">
    <property type="component" value="Unassembled WGS sequence"/>
</dbReference>